<dbReference type="AlphaFoldDB" id="A0A6A4JUR1"/>
<dbReference type="EMBL" id="WIXP02000003">
    <property type="protein sequence ID" value="KAF6213221.1"/>
    <property type="molecule type" value="Genomic_DNA"/>
</dbReference>
<name>A0A6A4JUR1_APOLU</name>
<keyword evidence="2" id="KW-1185">Reference proteome</keyword>
<evidence type="ECO:0000313" key="2">
    <source>
        <dbReference type="Proteomes" id="UP000466442"/>
    </source>
</evidence>
<accession>A0A6A4JUR1</accession>
<comment type="caution">
    <text evidence="1">The sequence shown here is derived from an EMBL/GenBank/DDBJ whole genome shotgun (WGS) entry which is preliminary data.</text>
</comment>
<dbReference type="Proteomes" id="UP000466442">
    <property type="component" value="Unassembled WGS sequence"/>
</dbReference>
<reference evidence="1" key="1">
    <citation type="journal article" date="2021" name="Mol. Ecol. Resour.">
        <title>Apolygus lucorum genome provides insights into omnivorousness and mesophyll feeding.</title>
        <authorList>
            <person name="Liu Y."/>
            <person name="Liu H."/>
            <person name="Wang H."/>
            <person name="Huang T."/>
            <person name="Liu B."/>
            <person name="Yang B."/>
            <person name="Yin L."/>
            <person name="Li B."/>
            <person name="Zhang Y."/>
            <person name="Zhang S."/>
            <person name="Jiang F."/>
            <person name="Zhang X."/>
            <person name="Ren Y."/>
            <person name="Wang B."/>
            <person name="Wang S."/>
            <person name="Lu Y."/>
            <person name="Wu K."/>
            <person name="Fan W."/>
            <person name="Wang G."/>
        </authorList>
    </citation>
    <scope>NUCLEOTIDE SEQUENCE</scope>
    <source>
        <strain evidence="1">12Hb</strain>
    </source>
</reference>
<protein>
    <submittedName>
        <fullName evidence="1">Uncharacterized protein</fullName>
    </submittedName>
</protein>
<gene>
    <name evidence="1" type="ORF">GE061_010938</name>
</gene>
<proteinExistence type="predicted"/>
<organism evidence="1 2">
    <name type="scientific">Apolygus lucorum</name>
    <name type="common">Small green plant bug</name>
    <name type="synonym">Lygocoris lucorum</name>
    <dbReference type="NCBI Taxonomy" id="248454"/>
    <lineage>
        <taxon>Eukaryota</taxon>
        <taxon>Metazoa</taxon>
        <taxon>Ecdysozoa</taxon>
        <taxon>Arthropoda</taxon>
        <taxon>Hexapoda</taxon>
        <taxon>Insecta</taxon>
        <taxon>Pterygota</taxon>
        <taxon>Neoptera</taxon>
        <taxon>Paraneoptera</taxon>
        <taxon>Hemiptera</taxon>
        <taxon>Heteroptera</taxon>
        <taxon>Panheteroptera</taxon>
        <taxon>Cimicomorpha</taxon>
        <taxon>Miridae</taxon>
        <taxon>Mirini</taxon>
        <taxon>Apolygus</taxon>
    </lineage>
</organism>
<sequence>MRYLNRILRNRDIQKVFNHVNGREQTLNCFSQGMSKKMLMSTPAKCNYFKNRQKFDVKYYKGNNFKMKNNHILKVPILVGAATIGSSSKQPEGSNTWLKILKDSVKNSLVLHAADDDIPDINELAKDISEAGLKKIEEAQKILQRKLNDAIREVEKTSNSIWKMFLVLMVDSLEEAICELGKIKDKVINDYQCQRKEQSKTSEPPK</sequence>
<evidence type="ECO:0000313" key="1">
    <source>
        <dbReference type="EMBL" id="KAF6213221.1"/>
    </source>
</evidence>